<keyword evidence="1" id="KW-0812">Transmembrane</keyword>
<keyword evidence="1" id="KW-1133">Transmembrane helix</keyword>
<keyword evidence="1" id="KW-0472">Membrane</keyword>
<keyword evidence="3" id="KW-1185">Reference proteome</keyword>
<feature type="transmembrane region" description="Helical" evidence="1">
    <location>
        <begin position="51"/>
        <end position="76"/>
    </location>
</feature>
<protein>
    <recommendedName>
        <fullName evidence="4">DUF4184 family protein</fullName>
    </recommendedName>
</protein>
<feature type="transmembrane region" description="Helical" evidence="1">
    <location>
        <begin position="195"/>
        <end position="214"/>
    </location>
</feature>
<dbReference type="InterPro" id="IPR025238">
    <property type="entry name" value="DUF4184"/>
</dbReference>
<comment type="caution">
    <text evidence="2">The sequence shown here is derived from an EMBL/GenBank/DDBJ whole genome shotgun (WGS) entry which is preliminary data.</text>
</comment>
<dbReference type="RefSeq" id="WP_204069150.1">
    <property type="nucleotide sequence ID" value="NZ_BOOJ01000077.1"/>
</dbReference>
<dbReference type="Proteomes" id="UP000619788">
    <property type="component" value="Unassembled WGS sequence"/>
</dbReference>
<feature type="transmembrane region" description="Helical" evidence="1">
    <location>
        <begin position="226"/>
        <end position="244"/>
    </location>
</feature>
<gene>
    <name evidence="2" type="ORF">Psi01_77690</name>
</gene>
<accession>A0A8J3SPS2</accession>
<evidence type="ECO:0000256" key="1">
    <source>
        <dbReference type="SAM" id="Phobius"/>
    </source>
</evidence>
<feature type="transmembrane region" description="Helical" evidence="1">
    <location>
        <begin position="105"/>
        <end position="122"/>
    </location>
</feature>
<organism evidence="2 3">
    <name type="scientific">Planobispora siamensis</name>
    <dbReference type="NCBI Taxonomy" id="936338"/>
    <lineage>
        <taxon>Bacteria</taxon>
        <taxon>Bacillati</taxon>
        <taxon>Actinomycetota</taxon>
        <taxon>Actinomycetes</taxon>
        <taxon>Streptosporangiales</taxon>
        <taxon>Streptosporangiaceae</taxon>
        <taxon>Planobispora</taxon>
    </lineage>
</organism>
<feature type="transmembrane region" description="Helical" evidence="1">
    <location>
        <begin position="152"/>
        <end position="174"/>
    </location>
</feature>
<dbReference type="EMBL" id="BOOJ01000077">
    <property type="protein sequence ID" value="GIH97139.1"/>
    <property type="molecule type" value="Genomic_DNA"/>
</dbReference>
<evidence type="ECO:0000313" key="3">
    <source>
        <dbReference type="Proteomes" id="UP000619788"/>
    </source>
</evidence>
<dbReference type="Pfam" id="PF13803">
    <property type="entry name" value="DUF4184"/>
    <property type="match status" value="1"/>
</dbReference>
<dbReference type="AlphaFoldDB" id="A0A8J3SPS2"/>
<sequence length="257" mass="27709">MPFTPSHIAAVLPLVSSERMRRLLDPWALALGAMVPDLPIFLPFLPDYRIWHSAVGVLTLAPVAVVLLMVVFHGLLREPLTALLPASLAGRAAGLAPGRYGVRRLPAVLAGGVAGAFTHMAWDSFTHSYSSSIWGWHWLDVRVAGLLPVFRVLQYLSTLAGLALVIWWARRALIRMEPQPVPARLAMSGRTRRRVLAATAVATLLGAAAWPLLFPPDSPSAVVTRLGAGAMAGCSLGLLAYAVTWRFRKTVAVFEGV</sequence>
<name>A0A8J3SPS2_9ACTN</name>
<proteinExistence type="predicted"/>
<reference evidence="2 3" key="1">
    <citation type="submission" date="2021-01" db="EMBL/GenBank/DDBJ databases">
        <title>Whole genome shotgun sequence of Planobispora siamensis NBRC 107568.</title>
        <authorList>
            <person name="Komaki H."/>
            <person name="Tamura T."/>
        </authorList>
    </citation>
    <scope>NUCLEOTIDE SEQUENCE [LARGE SCALE GENOMIC DNA]</scope>
    <source>
        <strain evidence="2 3">NBRC 107568</strain>
    </source>
</reference>
<evidence type="ECO:0000313" key="2">
    <source>
        <dbReference type="EMBL" id="GIH97139.1"/>
    </source>
</evidence>
<evidence type="ECO:0008006" key="4">
    <source>
        <dbReference type="Google" id="ProtNLM"/>
    </source>
</evidence>